<dbReference type="InterPro" id="IPR036390">
    <property type="entry name" value="WH_DNA-bd_sf"/>
</dbReference>
<dbReference type="RefSeq" id="WP_168078670.1">
    <property type="nucleotide sequence ID" value="NZ_BAAAQJ010000012.1"/>
</dbReference>
<evidence type="ECO:0000313" key="5">
    <source>
        <dbReference type="EMBL" id="GIG73401.1"/>
    </source>
</evidence>
<dbReference type="InterPro" id="IPR005650">
    <property type="entry name" value="BlaI_family"/>
</dbReference>
<dbReference type="Gene3D" id="6.10.140.850">
    <property type="match status" value="1"/>
</dbReference>
<protein>
    <recommendedName>
        <fullName evidence="7">Transcriptional regulator</fullName>
    </recommendedName>
</protein>
<evidence type="ECO:0000256" key="3">
    <source>
        <dbReference type="ARBA" id="ARBA00023125"/>
    </source>
</evidence>
<evidence type="ECO:0000313" key="6">
    <source>
        <dbReference type="Proteomes" id="UP000653674"/>
    </source>
</evidence>
<sequence length="132" mass="14482">MSDRQRRRGSGELEHATLAALWAAGAPSTPTQLQAALGGTLAYNTVHTILTRLLDKGLVVRVQQDRRTAYTPVKDAAELAAERMRGALDAGGDRELVLRRFVTSLTAADERALRELLNNVDGQRSDRSDDER</sequence>
<reference evidence="5" key="1">
    <citation type="submission" date="2021-01" db="EMBL/GenBank/DDBJ databases">
        <title>Whole genome shotgun sequence of Planosporangium flavigriseum NBRC 105377.</title>
        <authorList>
            <person name="Komaki H."/>
            <person name="Tamura T."/>
        </authorList>
    </citation>
    <scope>NUCLEOTIDE SEQUENCE</scope>
    <source>
        <strain evidence="5">NBRC 105377</strain>
    </source>
</reference>
<organism evidence="5 6">
    <name type="scientific">Planosporangium flavigriseum</name>
    <dbReference type="NCBI Taxonomy" id="373681"/>
    <lineage>
        <taxon>Bacteria</taxon>
        <taxon>Bacillati</taxon>
        <taxon>Actinomycetota</taxon>
        <taxon>Actinomycetes</taxon>
        <taxon>Micromonosporales</taxon>
        <taxon>Micromonosporaceae</taxon>
        <taxon>Planosporangium</taxon>
    </lineage>
</organism>
<keyword evidence="3" id="KW-0238">DNA-binding</keyword>
<accession>A0A8J3LTM7</accession>
<dbReference type="Gene3D" id="1.10.10.10">
    <property type="entry name" value="Winged helix-like DNA-binding domain superfamily/Winged helix DNA-binding domain"/>
    <property type="match status" value="1"/>
</dbReference>
<dbReference type="AlphaFoldDB" id="A0A8J3LTM7"/>
<dbReference type="SUPFAM" id="SSF46785">
    <property type="entry name" value="Winged helix' DNA-binding domain"/>
    <property type="match status" value="1"/>
</dbReference>
<keyword evidence="2" id="KW-0805">Transcription regulation</keyword>
<evidence type="ECO:0000256" key="1">
    <source>
        <dbReference type="ARBA" id="ARBA00011046"/>
    </source>
</evidence>
<dbReference type="Pfam" id="PF03965">
    <property type="entry name" value="Penicillinase_R"/>
    <property type="match status" value="1"/>
</dbReference>
<proteinExistence type="inferred from homology"/>
<keyword evidence="4" id="KW-0804">Transcription</keyword>
<dbReference type="GO" id="GO:0045892">
    <property type="term" value="P:negative regulation of DNA-templated transcription"/>
    <property type="evidence" value="ECO:0007669"/>
    <property type="project" value="InterPro"/>
</dbReference>
<comment type="similarity">
    <text evidence="1">Belongs to the BlaI transcriptional regulatory family.</text>
</comment>
<dbReference type="GO" id="GO:0003677">
    <property type="term" value="F:DNA binding"/>
    <property type="evidence" value="ECO:0007669"/>
    <property type="project" value="UniProtKB-KW"/>
</dbReference>
<dbReference type="Proteomes" id="UP000653674">
    <property type="component" value="Unassembled WGS sequence"/>
</dbReference>
<dbReference type="InterPro" id="IPR036388">
    <property type="entry name" value="WH-like_DNA-bd_sf"/>
</dbReference>
<comment type="caution">
    <text evidence="5">The sequence shown here is derived from an EMBL/GenBank/DDBJ whole genome shotgun (WGS) entry which is preliminary data.</text>
</comment>
<gene>
    <name evidence="5" type="ORF">Pfl04_18050</name>
</gene>
<evidence type="ECO:0008006" key="7">
    <source>
        <dbReference type="Google" id="ProtNLM"/>
    </source>
</evidence>
<evidence type="ECO:0000256" key="2">
    <source>
        <dbReference type="ARBA" id="ARBA00023015"/>
    </source>
</evidence>
<evidence type="ECO:0000256" key="4">
    <source>
        <dbReference type="ARBA" id="ARBA00023163"/>
    </source>
</evidence>
<keyword evidence="6" id="KW-1185">Reference proteome</keyword>
<name>A0A8J3LTM7_9ACTN</name>
<dbReference type="EMBL" id="BONU01000009">
    <property type="protein sequence ID" value="GIG73401.1"/>
    <property type="molecule type" value="Genomic_DNA"/>
</dbReference>